<dbReference type="EMBL" id="NIQC01000013">
    <property type="protein sequence ID" value="OWZ83742.1"/>
    <property type="molecule type" value="Genomic_DNA"/>
</dbReference>
<gene>
    <name evidence="9" type="primary">cas1</name>
    <name evidence="10" type="ORF">CDO51_07220</name>
</gene>
<keyword evidence="11" id="KW-1185">Reference proteome</keyword>
<keyword evidence="1 9" id="KW-0540">Nuclease</keyword>
<keyword evidence="4 9" id="KW-0378">Hydrolase</keyword>
<dbReference type="NCBIfam" id="TIGR00287">
    <property type="entry name" value="cas1"/>
    <property type="match status" value="1"/>
</dbReference>
<comment type="similarity">
    <text evidence="9">Belongs to the CRISPR-associated endonuclease Cas1 family.</text>
</comment>
<organism evidence="10 11">
    <name type="scientific">Natranaerobius trueperi</name>
    <dbReference type="NCBI Taxonomy" id="759412"/>
    <lineage>
        <taxon>Bacteria</taxon>
        <taxon>Bacillati</taxon>
        <taxon>Bacillota</taxon>
        <taxon>Clostridia</taxon>
        <taxon>Natranaerobiales</taxon>
        <taxon>Natranaerobiaceae</taxon>
        <taxon>Natranaerobius</taxon>
    </lineage>
</organism>
<evidence type="ECO:0000256" key="2">
    <source>
        <dbReference type="ARBA" id="ARBA00022723"/>
    </source>
</evidence>
<sequence>MQNVYIVKPGRMRRQHNTLRFEYEEGGHKYFPIEQTDSLFVMVPLELNTKLLEFLSQHKIPLHIFNYYGFYSGSFMPREKLVTGPVLVQQAVHSDSDEKRIIIAQEILKGASANLLKNVRQFVRDGLIKEDQPLIDELKNRQSEISETQTIEELMGIEGSMRRSYYKLVDGVIMQRSTEFVMNKRVKRPPNNKMNSLISFVNSLLYASVLNEIYHTHLNASISYLHEPQDRRYSLALDLSEVFKPLLSDRLIFRLVNLNMLSNNCFDEVENVCYLNDKGRKIVLTEYHKKLNTKIQHRILKRKVSYQRLIRLECYKLVKHLLGEKKYTSFKMWW</sequence>
<dbReference type="Gene3D" id="3.100.10.20">
    <property type="entry name" value="CRISPR-associated endonuclease Cas1, N-terminal domain"/>
    <property type="match status" value="1"/>
</dbReference>
<comment type="cofactor">
    <cofactor evidence="9">
        <name>Mg(2+)</name>
        <dbReference type="ChEBI" id="CHEBI:18420"/>
    </cofactor>
    <cofactor evidence="9">
        <name>Mn(2+)</name>
        <dbReference type="ChEBI" id="CHEBI:29035"/>
    </cofactor>
</comment>
<evidence type="ECO:0000256" key="5">
    <source>
        <dbReference type="ARBA" id="ARBA00022842"/>
    </source>
</evidence>
<evidence type="ECO:0000256" key="7">
    <source>
        <dbReference type="ARBA" id="ARBA00023125"/>
    </source>
</evidence>
<keyword evidence="5 9" id="KW-0460">Magnesium</keyword>
<dbReference type="GO" id="GO:0016787">
    <property type="term" value="F:hydrolase activity"/>
    <property type="evidence" value="ECO:0007669"/>
    <property type="project" value="UniProtKB-KW"/>
</dbReference>
<keyword evidence="3 9" id="KW-0255">Endonuclease</keyword>
<dbReference type="InterPro" id="IPR042206">
    <property type="entry name" value="CRISPR-assoc_Cas1_C"/>
</dbReference>
<keyword evidence="8 9" id="KW-0464">Manganese</keyword>
<dbReference type="EC" id="3.1.-.-" evidence="9"/>
<dbReference type="Pfam" id="PF01867">
    <property type="entry name" value="Cas_Cas1"/>
    <property type="match status" value="1"/>
</dbReference>
<dbReference type="GO" id="GO:0046872">
    <property type="term" value="F:metal ion binding"/>
    <property type="evidence" value="ECO:0007669"/>
    <property type="project" value="UniProtKB-UniRule"/>
</dbReference>
<evidence type="ECO:0000256" key="4">
    <source>
        <dbReference type="ARBA" id="ARBA00022801"/>
    </source>
</evidence>
<dbReference type="GO" id="GO:0043571">
    <property type="term" value="P:maintenance of CRISPR repeat elements"/>
    <property type="evidence" value="ECO:0007669"/>
    <property type="project" value="UniProtKB-UniRule"/>
</dbReference>
<comment type="function">
    <text evidence="9">CRISPR (clustered regularly interspaced short palindromic repeat), is an adaptive immune system that provides protection against mobile genetic elements (viruses, transposable elements and conjugative plasmids). CRISPR clusters contain spacers, sequences complementary to antecedent mobile elements, and target invading nucleic acids. CRISPR clusters are transcribed and processed into CRISPR RNA (crRNA). Acts as a dsDNA endonuclease. Involved in the integration of spacer DNA into the CRISPR cassette.</text>
</comment>
<dbReference type="Gene3D" id="1.20.120.920">
    <property type="entry name" value="CRISPR-associated endonuclease Cas1, C-terminal domain"/>
    <property type="match status" value="1"/>
</dbReference>
<protein>
    <recommendedName>
        <fullName evidence="9">CRISPR-associated endonuclease Cas1</fullName>
        <ecNumber evidence="9">3.1.-.-</ecNumber>
    </recommendedName>
</protein>
<dbReference type="OrthoDB" id="9803119at2"/>
<proteinExistence type="inferred from homology"/>
<evidence type="ECO:0000256" key="3">
    <source>
        <dbReference type="ARBA" id="ARBA00022759"/>
    </source>
</evidence>
<dbReference type="HAMAP" id="MF_01470">
    <property type="entry name" value="Cas1"/>
    <property type="match status" value="1"/>
</dbReference>
<evidence type="ECO:0000313" key="10">
    <source>
        <dbReference type="EMBL" id="OWZ83742.1"/>
    </source>
</evidence>
<evidence type="ECO:0000256" key="6">
    <source>
        <dbReference type="ARBA" id="ARBA00023118"/>
    </source>
</evidence>
<comment type="caution">
    <text evidence="10">The sequence shown here is derived from an EMBL/GenBank/DDBJ whole genome shotgun (WGS) entry which is preliminary data.</text>
</comment>
<keyword evidence="2 9" id="KW-0479">Metal-binding</keyword>
<dbReference type="PANTHER" id="PTHR43219">
    <property type="entry name" value="CRISPR-ASSOCIATED ENDONUCLEASE CAS1"/>
    <property type="match status" value="1"/>
</dbReference>
<dbReference type="PANTHER" id="PTHR43219:SF1">
    <property type="entry name" value="CRISPR-ASSOCIATED ENDONUCLEASE CAS1"/>
    <property type="match status" value="1"/>
</dbReference>
<dbReference type="InterPro" id="IPR042211">
    <property type="entry name" value="CRISPR-assoc_Cas1_N"/>
</dbReference>
<comment type="subunit">
    <text evidence="9">Homodimer, forms a heterotetramer with a Cas2 homodimer.</text>
</comment>
<feature type="binding site" evidence="9">
    <location>
        <position position="158"/>
    </location>
    <ligand>
        <name>Mn(2+)</name>
        <dbReference type="ChEBI" id="CHEBI:29035"/>
    </ligand>
</feature>
<name>A0A226BY96_9FIRM</name>
<dbReference type="GO" id="GO:0051607">
    <property type="term" value="P:defense response to virus"/>
    <property type="evidence" value="ECO:0007669"/>
    <property type="project" value="UniProtKB-UniRule"/>
</dbReference>
<keyword evidence="7 9" id="KW-0238">DNA-binding</keyword>
<dbReference type="InterPro" id="IPR002729">
    <property type="entry name" value="CRISPR-assoc_Cas1"/>
</dbReference>
<evidence type="ECO:0000256" key="1">
    <source>
        <dbReference type="ARBA" id="ARBA00022722"/>
    </source>
</evidence>
<accession>A0A226BY96</accession>
<reference evidence="10 11" key="1">
    <citation type="submission" date="2017-06" db="EMBL/GenBank/DDBJ databases">
        <title>Draft Genome Sequence of Natranaerobius trueperi halophilic, alkalithermophilic bacteria from soda lakes.</title>
        <authorList>
            <person name="Zhao B."/>
        </authorList>
    </citation>
    <scope>NUCLEOTIDE SEQUENCE [LARGE SCALE GENOMIC DNA]</scope>
    <source>
        <strain evidence="10 11">DSM 18760</strain>
    </source>
</reference>
<dbReference type="GO" id="GO:0003677">
    <property type="term" value="F:DNA binding"/>
    <property type="evidence" value="ECO:0007669"/>
    <property type="project" value="UniProtKB-KW"/>
</dbReference>
<dbReference type="NCBIfam" id="TIGR03641">
    <property type="entry name" value="cas1_HMARI"/>
    <property type="match status" value="1"/>
</dbReference>
<evidence type="ECO:0000313" key="11">
    <source>
        <dbReference type="Proteomes" id="UP000214588"/>
    </source>
</evidence>
<keyword evidence="6 9" id="KW-0051">Antiviral defense</keyword>
<dbReference type="InterPro" id="IPR019858">
    <property type="entry name" value="CRISPR-assoc_Cas1_HMARI/TNEAP"/>
</dbReference>
<evidence type="ECO:0000256" key="9">
    <source>
        <dbReference type="HAMAP-Rule" id="MF_01470"/>
    </source>
</evidence>
<dbReference type="Proteomes" id="UP000214588">
    <property type="component" value="Unassembled WGS sequence"/>
</dbReference>
<feature type="binding site" evidence="9">
    <location>
        <position position="241"/>
    </location>
    <ligand>
        <name>Mn(2+)</name>
        <dbReference type="ChEBI" id="CHEBI:29035"/>
    </ligand>
</feature>
<feature type="binding site" evidence="9">
    <location>
        <position position="226"/>
    </location>
    <ligand>
        <name>Mn(2+)</name>
        <dbReference type="ChEBI" id="CHEBI:29035"/>
    </ligand>
</feature>
<evidence type="ECO:0000256" key="8">
    <source>
        <dbReference type="ARBA" id="ARBA00023211"/>
    </source>
</evidence>
<dbReference type="AlphaFoldDB" id="A0A226BY96"/>
<dbReference type="GO" id="GO:0004520">
    <property type="term" value="F:DNA endonuclease activity"/>
    <property type="evidence" value="ECO:0007669"/>
    <property type="project" value="InterPro"/>
</dbReference>